<dbReference type="Proteomes" id="UP000191672">
    <property type="component" value="Unassembled WGS sequence"/>
</dbReference>
<dbReference type="EMBL" id="MDYN01000064">
    <property type="protein sequence ID" value="OQD79060.1"/>
    <property type="molecule type" value="Genomic_DNA"/>
</dbReference>
<sequence length="82" mass="8847">MAKPGSACQYPEMGVMRSPGWFNVKETTDLWLSIPLDLGGLSSMPRGLTEDETGWQITVCRSRLVAADRSTCPDDLLGSSVG</sequence>
<accession>A0A1V6PPT2</accession>
<gene>
    <name evidence="1" type="ORF">PENANT_c064G09193</name>
</gene>
<dbReference type="AlphaFoldDB" id="A0A1V6PPT2"/>
<keyword evidence="2" id="KW-1185">Reference proteome</keyword>
<evidence type="ECO:0000313" key="1">
    <source>
        <dbReference type="EMBL" id="OQD79060.1"/>
    </source>
</evidence>
<name>A0A1V6PPT2_9EURO</name>
<comment type="caution">
    <text evidence="1">The sequence shown here is derived from an EMBL/GenBank/DDBJ whole genome shotgun (WGS) entry which is preliminary data.</text>
</comment>
<reference evidence="2" key="1">
    <citation type="journal article" date="2017" name="Nat. Microbiol.">
        <title>Global analysis of biosynthetic gene clusters reveals vast potential of secondary metabolite production in Penicillium species.</title>
        <authorList>
            <person name="Nielsen J.C."/>
            <person name="Grijseels S."/>
            <person name="Prigent S."/>
            <person name="Ji B."/>
            <person name="Dainat J."/>
            <person name="Nielsen K.F."/>
            <person name="Frisvad J.C."/>
            <person name="Workman M."/>
            <person name="Nielsen J."/>
        </authorList>
    </citation>
    <scope>NUCLEOTIDE SEQUENCE [LARGE SCALE GENOMIC DNA]</scope>
    <source>
        <strain evidence="2">IBT 31811</strain>
    </source>
</reference>
<protein>
    <submittedName>
        <fullName evidence="1">Uncharacterized protein</fullName>
    </submittedName>
</protein>
<organism evidence="1 2">
    <name type="scientific">Penicillium antarcticum</name>
    <dbReference type="NCBI Taxonomy" id="416450"/>
    <lineage>
        <taxon>Eukaryota</taxon>
        <taxon>Fungi</taxon>
        <taxon>Dikarya</taxon>
        <taxon>Ascomycota</taxon>
        <taxon>Pezizomycotina</taxon>
        <taxon>Eurotiomycetes</taxon>
        <taxon>Eurotiomycetidae</taxon>
        <taxon>Eurotiales</taxon>
        <taxon>Aspergillaceae</taxon>
        <taxon>Penicillium</taxon>
    </lineage>
</organism>
<evidence type="ECO:0000313" key="2">
    <source>
        <dbReference type="Proteomes" id="UP000191672"/>
    </source>
</evidence>
<proteinExistence type="predicted"/>